<protein>
    <submittedName>
        <fullName evidence="1 2">Uncharacterized protein</fullName>
    </submittedName>
</protein>
<dbReference type="EnsemblMetazoa" id="HelroT166977">
    <property type="protein sequence ID" value="HelroP166977"/>
    <property type="gene ID" value="HelroG166977"/>
</dbReference>
<reference evidence="2" key="3">
    <citation type="submission" date="2015-06" db="UniProtKB">
        <authorList>
            <consortium name="EnsemblMetazoa"/>
        </authorList>
    </citation>
    <scope>IDENTIFICATION</scope>
</reference>
<dbReference type="EMBL" id="AMQM01002616">
    <property type="status" value="NOT_ANNOTATED_CDS"/>
    <property type="molecule type" value="Genomic_DNA"/>
</dbReference>
<dbReference type="Proteomes" id="UP000015101">
    <property type="component" value="Unassembled WGS sequence"/>
</dbReference>
<reference evidence="1 3" key="2">
    <citation type="journal article" date="2013" name="Nature">
        <title>Insights into bilaterian evolution from three spiralian genomes.</title>
        <authorList>
            <person name="Simakov O."/>
            <person name="Marletaz F."/>
            <person name="Cho S.J."/>
            <person name="Edsinger-Gonzales E."/>
            <person name="Havlak P."/>
            <person name="Hellsten U."/>
            <person name="Kuo D.H."/>
            <person name="Larsson T."/>
            <person name="Lv J."/>
            <person name="Arendt D."/>
            <person name="Savage R."/>
            <person name="Osoegawa K."/>
            <person name="de Jong P."/>
            <person name="Grimwood J."/>
            <person name="Chapman J.A."/>
            <person name="Shapiro H."/>
            <person name="Aerts A."/>
            <person name="Otillar R.P."/>
            <person name="Terry A.Y."/>
            <person name="Boore J.L."/>
            <person name="Grigoriev I.V."/>
            <person name="Lindberg D.R."/>
            <person name="Seaver E.C."/>
            <person name="Weisblat D.A."/>
            <person name="Putnam N.H."/>
            <person name="Rokhsar D.S."/>
        </authorList>
    </citation>
    <scope>NUCLEOTIDE SEQUENCE</scope>
</reference>
<dbReference type="AlphaFoldDB" id="T1EYU3"/>
<evidence type="ECO:0000313" key="1">
    <source>
        <dbReference type="EMBL" id="ESO11888.1"/>
    </source>
</evidence>
<dbReference type="HOGENOM" id="CLU_2052122_0_0_1"/>
<sequence length="120" mass="14037">MDKKVNIKAKRSDTTFYKRIRRRTQNKQFLKTIRQKLRKYLVELPGEENVAPIEKMDSRDGWNEGVDEEEEAKVHVLFGYHLHISLSTIQADTFSMLVQPFLLLVCNDIRADGTSNSHKM</sequence>
<gene>
    <name evidence="2" type="primary">20201743</name>
    <name evidence="1" type="ORF">HELRODRAFT_166977</name>
</gene>
<dbReference type="GeneID" id="20201743"/>
<reference evidence="3" key="1">
    <citation type="submission" date="2012-12" db="EMBL/GenBank/DDBJ databases">
        <authorList>
            <person name="Hellsten U."/>
            <person name="Grimwood J."/>
            <person name="Chapman J.A."/>
            <person name="Shapiro H."/>
            <person name="Aerts A."/>
            <person name="Otillar R.P."/>
            <person name="Terry A.Y."/>
            <person name="Boore J.L."/>
            <person name="Simakov O."/>
            <person name="Marletaz F."/>
            <person name="Cho S.-J."/>
            <person name="Edsinger-Gonzales E."/>
            <person name="Havlak P."/>
            <person name="Kuo D.-H."/>
            <person name="Larsson T."/>
            <person name="Lv J."/>
            <person name="Arendt D."/>
            <person name="Savage R."/>
            <person name="Osoegawa K."/>
            <person name="de Jong P."/>
            <person name="Lindberg D.R."/>
            <person name="Seaver E.C."/>
            <person name="Weisblat D.A."/>
            <person name="Putnam N.H."/>
            <person name="Grigoriev I.V."/>
            <person name="Rokhsar D.S."/>
        </authorList>
    </citation>
    <scope>NUCLEOTIDE SEQUENCE</scope>
</reference>
<name>T1EYU3_HELRO</name>
<organism evidence="2 3">
    <name type="scientific">Helobdella robusta</name>
    <name type="common">Californian leech</name>
    <dbReference type="NCBI Taxonomy" id="6412"/>
    <lineage>
        <taxon>Eukaryota</taxon>
        <taxon>Metazoa</taxon>
        <taxon>Spiralia</taxon>
        <taxon>Lophotrochozoa</taxon>
        <taxon>Annelida</taxon>
        <taxon>Clitellata</taxon>
        <taxon>Hirudinea</taxon>
        <taxon>Rhynchobdellida</taxon>
        <taxon>Glossiphoniidae</taxon>
        <taxon>Helobdella</taxon>
    </lineage>
</organism>
<evidence type="ECO:0000313" key="2">
    <source>
        <dbReference type="EnsemblMetazoa" id="HelroP166977"/>
    </source>
</evidence>
<dbReference type="EMBL" id="KB095812">
    <property type="protein sequence ID" value="ESO11888.1"/>
    <property type="molecule type" value="Genomic_DNA"/>
</dbReference>
<dbReference type="RefSeq" id="XP_009010376.1">
    <property type="nucleotide sequence ID" value="XM_009012128.1"/>
</dbReference>
<dbReference type="CTD" id="20201743"/>
<dbReference type="InParanoid" id="T1EYU3"/>
<proteinExistence type="predicted"/>
<evidence type="ECO:0000313" key="3">
    <source>
        <dbReference type="Proteomes" id="UP000015101"/>
    </source>
</evidence>
<keyword evidence="3" id="KW-1185">Reference proteome</keyword>
<accession>T1EYU3</accession>
<dbReference type="KEGG" id="hro:HELRODRAFT_166977"/>